<evidence type="ECO:0000313" key="1">
    <source>
        <dbReference type="EMBL" id="VEH96135.1"/>
    </source>
</evidence>
<dbReference type="AlphaFoldDB" id="A0A3S4VBT1"/>
<dbReference type="InterPro" id="IPR035093">
    <property type="entry name" value="RelE/ParE_toxin_dom_sf"/>
</dbReference>
<gene>
    <name evidence="1" type="ORF">NCTC13489_00345</name>
</gene>
<accession>A0A3S4VBT1</accession>
<reference evidence="1 2" key="1">
    <citation type="submission" date="2018-12" db="EMBL/GenBank/DDBJ databases">
        <authorList>
            <consortium name="Pathogen Informatics"/>
        </authorList>
    </citation>
    <scope>NUCLEOTIDE SEQUENCE [LARGE SCALE GENOMIC DNA]</scope>
    <source>
        <strain evidence="1 2">NCTC13489</strain>
    </source>
</reference>
<proteinExistence type="predicted"/>
<sequence>MLEKEYRYILSGNYKIIYKVEDSYIIITDVFDARQNPSKMNGGKKINSIIRLK</sequence>
<name>A0A3S4VBT1_9FLAO</name>
<dbReference type="Proteomes" id="UP000270036">
    <property type="component" value="Chromosome"/>
</dbReference>
<organism evidence="1 2">
    <name type="scientific">Kaistella antarctica</name>
    <dbReference type="NCBI Taxonomy" id="266748"/>
    <lineage>
        <taxon>Bacteria</taxon>
        <taxon>Pseudomonadati</taxon>
        <taxon>Bacteroidota</taxon>
        <taxon>Flavobacteriia</taxon>
        <taxon>Flavobacteriales</taxon>
        <taxon>Weeksellaceae</taxon>
        <taxon>Chryseobacterium group</taxon>
        <taxon>Kaistella</taxon>
    </lineage>
</organism>
<evidence type="ECO:0000313" key="2">
    <source>
        <dbReference type="Proteomes" id="UP000270036"/>
    </source>
</evidence>
<protein>
    <recommendedName>
        <fullName evidence="3">Type II toxin-antitoxin system RelE/ParE family toxin</fullName>
    </recommendedName>
</protein>
<dbReference type="Gene3D" id="3.30.2310.20">
    <property type="entry name" value="RelE-like"/>
    <property type="match status" value="1"/>
</dbReference>
<dbReference type="KEGG" id="cant:NCTC13489_00345"/>
<dbReference type="EMBL" id="LR134441">
    <property type="protein sequence ID" value="VEH96135.1"/>
    <property type="molecule type" value="Genomic_DNA"/>
</dbReference>
<evidence type="ECO:0008006" key="3">
    <source>
        <dbReference type="Google" id="ProtNLM"/>
    </source>
</evidence>